<dbReference type="AlphaFoldDB" id="A0AA38PR67"/>
<evidence type="ECO:0000313" key="1">
    <source>
        <dbReference type="EMBL" id="KAJ3980373.1"/>
    </source>
</evidence>
<proteinExistence type="predicted"/>
<name>A0AA38PR67_9AGAR</name>
<dbReference type="InterPro" id="IPR032675">
    <property type="entry name" value="LRR_dom_sf"/>
</dbReference>
<evidence type="ECO:0000313" key="2">
    <source>
        <dbReference type="Proteomes" id="UP001163850"/>
    </source>
</evidence>
<dbReference type="Proteomes" id="UP001163850">
    <property type="component" value="Unassembled WGS sequence"/>
</dbReference>
<organism evidence="1 2">
    <name type="scientific">Lentinula detonsa</name>
    <dbReference type="NCBI Taxonomy" id="2804962"/>
    <lineage>
        <taxon>Eukaryota</taxon>
        <taxon>Fungi</taxon>
        <taxon>Dikarya</taxon>
        <taxon>Basidiomycota</taxon>
        <taxon>Agaricomycotina</taxon>
        <taxon>Agaricomycetes</taxon>
        <taxon>Agaricomycetidae</taxon>
        <taxon>Agaricales</taxon>
        <taxon>Marasmiineae</taxon>
        <taxon>Omphalotaceae</taxon>
        <taxon>Lentinula</taxon>
    </lineage>
</organism>
<protein>
    <recommendedName>
        <fullName evidence="3">F-box domain-containing protein</fullName>
    </recommendedName>
</protein>
<comment type="caution">
    <text evidence="1">The sequence shown here is derived from an EMBL/GenBank/DDBJ whole genome shotgun (WGS) entry which is preliminary data.</text>
</comment>
<reference evidence="1" key="1">
    <citation type="submission" date="2022-08" db="EMBL/GenBank/DDBJ databases">
        <authorList>
            <consortium name="DOE Joint Genome Institute"/>
            <person name="Min B."/>
            <person name="Riley R."/>
            <person name="Sierra-Patev S."/>
            <person name="Naranjo-Ortiz M."/>
            <person name="Looney B."/>
            <person name="Konkel Z."/>
            <person name="Slot J.C."/>
            <person name="Sakamoto Y."/>
            <person name="Steenwyk J.L."/>
            <person name="Rokas A."/>
            <person name="Carro J."/>
            <person name="Camarero S."/>
            <person name="Ferreira P."/>
            <person name="Molpeceres G."/>
            <person name="Ruiz-Duenas F.J."/>
            <person name="Serrano A."/>
            <person name="Henrissat B."/>
            <person name="Drula E."/>
            <person name="Hughes K.W."/>
            <person name="Mata J.L."/>
            <person name="Ishikawa N.K."/>
            <person name="Vargas-Isla R."/>
            <person name="Ushijima S."/>
            <person name="Smith C.A."/>
            <person name="Ahrendt S."/>
            <person name="Andreopoulos W."/>
            <person name="He G."/>
            <person name="Labutti K."/>
            <person name="Lipzen A."/>
            <person name="Ng V."/>
            <person name="Sandor L."/>
            <person name="Barry K."/>
            <person name="Martinez A.T."/>
            <person name="Xiao Y."/>
            <person name="Gibbons J.G."/>
            <person name="Terashima K."/>
            <person name="Hibbett D.S."/>
            <person name="Grigoriev I.V."/>
        </authorList>
    </citation>
    <scope>NUCLEOTIDE SEQUENCE</scope>
    <source>
        <strain evidence="1">TFB7829</strain>
    </source>
</reference>
<dbReference type="Gene3D" id="3.80.10.10">
    <property type="entry name" value="Ribonuclease Inhibitor"/>
    <property type="match status" value="1"/>
</dbReference>
<dbReference type="EMBL" id="MU802195">
    <property type="protein sequence ID" value="KAJ3980373.1"/>
    <property type="molecule type" value="Genomic_DNA"/>
</dbReference>
<accession>A0AA38PR67</accession>
<sequence length="538" mass="60559">MDSNPQVQTTACPDCGYSYNNTPLRHPLPRIGSLLRTNDPLTEEEEVIFRDFLGDRQSILSQLGARILSIKALLRELEISQSELQMAITQRDRLLNPIRRMPPELLREIFLHGAGYYMDAEKHLPSATHSLDLKFPPWSFSRVCRSWKEIIIHTPLLWTRVKVDSNKIIKKYDSHARPKAPQLPLGLSLLSLYLSRSAALPLTVYLDIYSLKWDDYTYAISTLIASSSQRWESLFLGSGRGFDCEEKLFSSDSFPLLRMLWALENSNSKINIRAPNLRSWSTVGVTNTGLINFSTDLRQITDYSISNVSASAALIRVVGWLPYLQKLTVRDLIEDFTPSSQNPVKLLHIKELSVVQTSSAYSRKALERFFCGISCPKLVSLSVIAHASLEHTIQGFEERSAFNLEHLDVTDSTNIFQRGLKNTLSMKSLVIRDIGKKVVPSVKSILSYLEPLDTVPVVPFPNLHRLELHLCSPILELDSLESLFLCVSSRLSSSSGNGSVSPHEVFITAADSQAREMLDHPRLGELRLLGMKVDIVAL</sequence>
<evidence type="ECO:0008006" key="3">
    <source>
        <dbReference type="Google" id="ProtNLM"/>
    </source>
</evidence>
<gene>
    <name evidence="1" type="ORF">F5890DRAFT_1541846</name>
</gene>